<evidence type="ECO:0000313" key="3">
    <source>
        <dbReference type="Proteomes" id="UP001418444"/>
    </source>
</evidence>
<dbReference type="Pfam" id="PF13630">
    <property type="entry name" value="SdpI"/>
    <property type="match status" value="1"/>
</dbReference>
<keyword evidence="1" id="KW-0472">Membrane</keyword>
<feature type="transmembrane region" description="Helical" evidence="1">
    <location>
        <begin position="79"/>
        <end position="100"/>
    </location>
</feature>
<keyword evidence="1" id="KW-0812">Transmembrane</keyword>
<dbReference type="EMBL" id="BAAAZW010000001">
    <property type="protein sequence ID" value="GAA3949081.1"/>
    <property type="molecule type" value="Genomic_DNA"/>
</dbReference>
<dbReference type="InterPro" id="IPR025962">
    <property type="entry name" value="SdpI/YhfL"/>
</dbReference>
<reference evidence="3" key="1">
    <citation type="journal article" date="2019" name="Int. J. Syst. Evol. Microbiol.">
        <title>The Global Catalogue of Microorganisms (GCM) 10K type strain sequencing project: providing services to taxonomists for standard genome sequencing and annotation.</title>
        <authorList>
            <consortium name="The Broad Institute Genomics Platform"/>
            <consortium name="The Broad Institute Genome Sequencing Center for Infectious Disease"/>
            <person name="Wu L."/>
            <person name="Ma J."/>
        </authorList>
    </citation>
    <scope>NUCLEOTIDE SEQUENCE [LARGE SCALE GENOMIC DNA]</scope>
    <source>
        <strain evidence="3">JCM 16923</strain>
    </source>
</reference>
<evidence type="ECO:0008006" key="4">
    <source>
        <dbReference type="Google" id="ProtNLM"/>
    </source>
</evidence>
<feature type="transmembrane region" description="Helical" evidence="1">
    <location>
        <begin position="52"/>
        <end position="72"/>
    </location>
</feature>
<name>A0ABP7NKC0_9ACTN</name>
<gene>
    <name evidence="2" type="ORF">GCM10022231_03140</name>
</gene>
<keyword evidence="1" id="KW-1133">Transmembrane helix</keyword>
<comment type="caution">
    <text evidence="2">The sequence shown here is derived from an EMBL/GenBank/DDBJ whole genome shotgun (WGS) entry which is preliminary data.</text>
</comment>
<evidence type="ECO:0000256" key="1">
    <source>
        <dbReference type="SAM" id="Phobius"/>
    </source>
</evidence>
<accession>A0ABP7NKC0</accession>
<protein>
    <recommendedName>
        <fullName evidence="4">SdpI family protein</fullName>
    </recommendedName>
</protein>
<proteinExistence type="predicted"/>
<sequence>MIAAIVVFAIAALWAAVGVTGLLGRFPGNRWVGVRTTETIATEEAWVLAHRVAAPGFLGGAVALTLGGLLSLMNPWGFLYALGGLLIGLLAVSVVSGVAVRAAESVAVPESGCTSGCCSGGDTAATEPAAGCAGESSTDPAADCGQSSCGSCALAGMCLPESAAGSGPGH</sequence>
<organism evidence="2 3">
    <name type="scientific">Gordonia caeni</name>
    <dbReference type="NCBI Taxonomy" id="1007097"/>
    <lineage>
        <taxon>Bacteria</taxon>
        <taxon>Bacillati</taxon>
        <taxon>Actinomycetota</taxon>
        <taxon>Actinomycetes</taxon>
        <taxon>Mycobacteriales</taxon>
        <taxon>Gordoniaceae</taxon>
        <taxon>Gordonia</taxon>
    </lineage>
</organism>
<dbReference type="Proteomes" id="UP001418444">
    <property type="component" value="Unassembled WGS sequence"/>
</dbReference>
<evidence type="ECO:0000313" key="2">
    <source>
        <dbReference type="EMBL" id="GAA3949081.1"/>
    </source>
</evidence>
<keyword evidence="3" id="KW-1185">Reference proteome</keyword>